<sequence>MFVRLGVWRVRLAEFWLNDWLMGVSFEVVGVTVGLFRLIQSLGNFGLVWLVQAMVISFGYGLFALLSLDMAG</sequence>
<name>A0A388K0L0_CHABU</name>
<accession>A0A388K0L0</accession>
<comment type="caution">
    <text evidence="2">The sequence shown here is derived from an EMBL/GenBank/DDBJ whole genome shotgun (WGS) entry which is preliminary data.</text>
</comment>
<keyword evidence="1" id="KW-0812">Transmembrane</keyword>
<reference evidence="2 3" key="1">
    <citation type="journal article" date="2018" name="Cell">
        <title>The Chara Genome: Secondary Complexity and Implications for Plant Terrestrialization.</title>
        <authorList>
            <person name="Nishiyama T."/>
            <person name="Sakayama H."/>
            <person name="Vries J.D."/>
            <person name="Buschmann H."/>
            <person name="Saint-Marcoux D."/>
            <person name="Ullrich K.K."/>
            <person name="Haas F.B."/>
            <person name="Vanderstraeten L."/>
            <person name="Becker D."/>
            <person name="Lang D."/>
            <person name="Vosolsobe S."/>
            <person name="Rombauts S."/>
            <person name="Wilhelmsson P.K.I."/>
            <person name="Janitza P."/>
            <person name="Kern R."/>
            <person name="Heyl A."/>
            <person name="Rumpler F."/>
            <person name="Villalobos L.I.A.C."/>
            <person name="Clay J.M."/>
            <person name="Skokan R."/>
            <person name="Toyoda A."/>
            <person name="Suzuki Y."/>
            <person name="Kagoshima H."/>
            <person name="Schijlen E."/>
            <person name="Tajeshwar N."/>
            <person name="Catarino B."/>
            <person name="Hetherington A.J."/>
            <person name="Saltykova A."/>
            <person name="Bonnot C."/>
            <person name="Breuninger H."/>
            <person name="Symeonidi A."/>
            <person name="Radhakrishnan G.V."/>
            <person name="Van Nieuwerburgh F."/>
            <person name="Deforce D."/>
            <person name="Chang C."/>
            <person name="Karol K.G."/>
            <person name="Hedrich R."/>
            <person name="Ulvskov P."/>
            <person name="Glockner G."/>
            <person name="Delwiche C.F."/>
            <person name="Petrasek J."/>
            <person name="Van de Peer Y."/>
            <person name="Friml J."/>
            <person name="Beilby M."/>
            <person name="Dolan L."/>
            <person name="Kohara Y."/>
            <person name="Sugano S."/>
            <person name="Fujiyama A."/>
            <person name="Delaux P.-M."/>
            <person name="Quint M."/>
            <person name="TheiBen G."/>
            <person name="Hagemann M."/>
            <person name="Harholt J."/>
            <person name="Dunand C."/>
            <person name="Zachgo S."/>
            <person name="Langdale J."/>
            <person name="Maumus F."/>
            <person name="Straeten D.V.D."/>
            <person name="Gould S.B."/>
            <person name="Rensing S.A."/>
        </authorList>
    </citation>
    <scope>NUCLEOTIDE SEQUENCE [LARGE SCALE GENOMIC DNA]</scope>
    <source>
        <strain evidence="2 3">S276</strain>
    </source>
</reference>
<keyword evidence="1" id="KW-1133">Transmembrane helix</keyword>
<organism evidence="2 3">
    <name type="scientific">Chara braunii</name>
    <name type="common">Braun's stonewort</name>
    <dbReference type="NCBI Taxonomy" id="69332"/>
    <lineage>
        <taxon>Eukaryota</taxon>
        <taxon>Viridiplantae</taxon>
        <taxon>Streptophyta</taxon>
        <taxon>Charophyceae</taxon>
        <taxon>Charales</taxon>
        <taxon>Characeae</taxon>
        <taxon>Chara</taxon>
    </lineage>
</organism>
<evidence type="ECO:0000256" key="1">
    <source>
        <dbReference type="SAM" id="Phobius"/>
    </source>
</evidence>
<dbReference type="AlphaFoldDB" id="A0A388K0L0"/>
<keyword evidence="1" id="KW-0472">Membrane</keyword>
<proteinExistence type="predicted"/>
<protein>
    <submittedName>
        <fullName evidence="2">Uncharacterized protein</fullName>
    </submittedName>
</protein>
<dbReference type="EMBL" id="BFEA01000040">
    <property type="protein sequence ID" value="GBG63555.1"/>
    <property type="molecule type" value="Genomic_DNA"/>
</dbReference>
<evidence type="ECO:0000313" key="3">
    <source>
        <dbReference type="Proteomes" id="UP000265515"/>
    </source>
</evidence>
<feature type="transmembrane region" description="Helical" evidence="1">
    <location>
        <begin position="20"/>
        <end position="39"/>
    </location>
</feature>
<dbReference type="Proteomes" id="UP000265515">
    <property type="component" value="Unassembled WGS sequence"/>
</dbReference>
<dbReference type="Gramene" id="GBG63555">
    <property type="protein sequence ID" value="GBG63555"/>
    <property type="gene ID" value="CBR_g38622"/>
</dbReference>
<gene>
    <name evidence="2" type="ORF">CBR_g38622</name>
</gene>
<evidence type="ECO:0000313" key="2">
    <source>
        <dbReference type="EMBL" id="GBG63555.1"/>
    </source>
</evidence>
<keyword evidence="3" id="KW-1185">Reference proteome</keyword>
<feature type="transmembrane region" description="Helical" evidence="1">
    <location>
        <begin position="46"/>
        <end position="68"/>
    </location>
</feature>